<dbReference type="SUPFAM" id="SSF53448">
    <property type="entry name" value="Nucleotide-diphospho-sugar transferases"/>
    <property type="match status" value="1"/>
</dbReference>
<dbReference type="EMBL" id="QXFL01000004">
    <property type="protein sequence ID" value="RIV85881.1"/>
    <property type="molecule type" value="Genomic_DNA"/>
</dbReference>
<dbReference type="OrthoDB" id="9813349at2"/>
<dbReference type="InterPro" id="IPR050834">
    <property type="entry name" value="Glycosyltransf_2"/>
</dbReference>
<sequence length="320" mass="35069">MRRTSAIIPAYNSETSIGAAIDSALGQTSAPHEVIVIDDGSTDGTAQIIASYGDKVIHLTQENAGQGAARNAGLAIATGEFIAFLDADDYWKPAFLERTEQFLDAHPDAAAVSCAFKGERKKGDYYGPTHHAALHEQHPDGFMLDNFFDFWGEHDHVRTGTVLVRREITEQIGPQNADLRISQDLEYWALIATAGRWGLLPEVLWIGTSDAVARKTGWRKKYAARRKKAPSIPAWERRITARIAPEHEMGLARVRGRVAAGLMSAHALGGSRKHAQELLETYGDDMPHGISYHILNGANRFGAPGWALATAALRLIDRLK</sequence>
<evidence type="ECO:0000313" key="3">
    <source>
        <dbReference type="Proteomes" id="UP000286576"/>
    </source>
</evidence>
<dbReference type="InterPro" id="IPR029044">
    <property type="entry name" value="Nucleotide-diphossugar_trans"/>
</dbReference>
<keyword evidence="2" id="KW-0808">Transferase</keyword>
<dbReference type="Gene3D" id="3.90.550.10">
    <property type="entry name" value="Spore Coat Polysaccharide Biosynthesis Protein SpsA, Chain A"/>
    <property type="match status" value="1"/>
</dbReference>
<dbReference type="CDD" id="cd00761">
    <property type="entry name" value="Glyco_tranf_GTA_type"/>
    <property type="match status" value="1"/>
</dbReference>
<proteinExistence type="predicted"/>
<reference evidence="2 3" key="1">
    <citation type="submission" date="2018-08" db="EMBL/GenBank/DDBJ databases">
        <title>Erythrobacter zhengii sp.nov., a bacterium isolated from deep-sea sediment.</title>
        <authorList>
            <person name="Fang C."/>
            <person name="Wu Y.-H."/>
            <person name="Sun C."/>
            <person name="Wang H."/>
            <person name="Cheng H."/>
            <person name="Meng F.-X."/>
            <person name="Wang C.-S."/>
            <person name="Xu X.-W."/>
        </authorList>
    </citation>
    <scope>NUCLEOTIDE SEQUENCE [LARGE SCALE GENOMIC DNA]</scope>
    <source>
        <strain evidence="2 3">V18</strain>
    </source>
</reference>
<dbReference type="RefSeq" id="WP_119587072.1">
    <property type="nucleotide sequence ID" value="NZ_CAWODQ010000024.1"/>
</dbReference>
<organism evidence="2 3">
    <name type="scientific">Aurantiacibacter zhengii</name>
    <dbReference type="NCBI Taxonomy" id="2307003"/>
    <lineage>
        <taxon>Bacteria</taxon>
        <taxon>Pseudomonadati</taxon>
        <taxon>Pseudomonadota</taxon>
        <taxon>Alphaproteobacteria</taxon>
        <taxon>Sphingomonadales</taxon>
        <taxon>Erythrobacteraceae</taxon>
        <taxon>Aurantiacibacter</taxon>
    </lineage>
</organism>
<evidence type="ECO:0000259" key="1">
    <source>
        <dbReference type="Pfam" id="PF00535"/>
    </source>
</evidence>
<dbReference type="InterPro" id="IPR001173">
    <property type="entry name" value="Glyco_trans_2-like"/>
</dbReference>
<keyword evidence="3" id="KW-1185">Reference proteome</keyword>
<evidence type="ECO:0000313" key="2">
    <source>
        <dbReference type="EMBL" id="RIV85881.1"/>
    </source>
</evidence>
<accession>A0A418NS25</accession>
<feature type="domain" description="Glycosyltransferase 2-like" evidence="1">
    <location>
        <begin position="5"/>
        <end position="171"/>
    </location>
</feature>
<dbReference type="Proteomes" id="UP000286576">
    <property type="component" value="Unassembled WGS sequence"/>
</dbReference>
<dbReference type="PANTHER" id="PTHR43685">
    <property type="entry name" value="GLYCOSYLTRANSFERASE"/>
    <property type="match status" value="1"/>
</dbReference>
<comment type="caution">
    <text evidence="2">The sequence shown here is derived from an EMBL/GenBank/DDBJ whole genome shotgun (WGS) entry which is preliminary data.</text>
</comment>
<gene>
    <name evidence="2" type="ORF">D2V07_11270</name>
</gene>
<dbReference type="PANTHER" id="PTHR43685:SF2">
    <property type="entry name" value="GLYCOSYLTRANSFERASE 2-LIKE DOMAIN-CONTAINING PROTEIN"/>
    <property type="match status" value="1"/>
</dbReference>
<name>A0A418NS25_9SPHN</name>
<dbReference type="AlphaFoldDB" id="A0A418NS25"/>
<protein>
    <submittedName>
        <fullName evidence="2">Glycosyltransferase family 2 protein</fullName>
    </submittedName>
</protein>
<dbReference type="Pfam" id="PF00535">
    <property type="entry name" value="Glycos_transf_2"/>
    <property type="match status" value="1"/>
</dbReference>
<dbReference type="GO" id="GO:0016740">
    <property type="term" value="F:transferase activity"/>
    <property type="evidence" value="ECO:0007669"/>
    <property type="project" value="UniProtKB-KW"/>
</dbReference>